<keyword evidence="3" id="KW-1185">Reference proteome</keyword>
<organism evidence="2 3">
    <name type="scientific">Corallococcus terminator</name>
    <dbReference type="NCBI Taxonomy" id="2316733"/>
    <lineage>
        <taxon>Bacteria</taxon>
        <taxon>Pseudomonadati</taxon>
        <taxon>Myxococcota</taxon>
        <taxon>Myxococcia</taxon>
        <taxon>Myxococcales</taxon>
        <taxon>Cystobacterineae</taxon>
        <taxon>Myxococcaceae</taxon>
        <taxon>Corallococcus</taxon>
    </lineage>
</organism>
<feature type="compositionally biased region" description="Pro residues" evidence="1">
    <location>
        <begin position="118"/>
        <end position="127"/>
    </location>
</feature>
<reference evidence="3" key="1">
    <citation type="submission" date="2018-09" db="EMBL/GenBank/DDBJ databases">
        <authorList>
            <person name="Livingstone P.G."/>
            <person name="Whitworth D.E."/>
        </authorList>
    </citation>
    <scope>NUCLEOTIDE SEQUENCE [LARGE SCALE GENOMIC DNA]</scope>
    <source>
        <strain evidence="3">CA054A</strain>
    </source>
</reference>
<evidence type="ECO:0000256" key="1">
    <source>
        <dbReference type="SAM" id="MobiDB-lite"/>
    </source>
</evidence>
<dbReference type="AlphaFoldDB" id="A0A3A8HJ96"/>
<sequence>LARPRIASGEPPKVERGLYYLRRAEKLAGITEEQRRSLQSMLTDVAFYQARQKLEDARRLVSEGLAQLKLASETENRHARSANQMLSTVGPAARDLEEALRRAVHTQSGPDTRDNSPVAPPPSPRPVTPASGDTSLQPFPASPTPDAGLTP</sequence>
<comment type="caution">
    <text evidence="2">The sequence shown here is derived from an EMBL/GenBank/DDBJ whole genome shotgun (WGS) entry which is preliminary data.</text>
</comment>
<protein>
    <submittedName>
        <fullName evidence="2">IF-2 protein</fullName>
    </submittedName>
</protein>
<evidence type="ECO:0000313" key="3">
    <source>
        <dbReference type="Proteomes" id="UP000268094"/>
    </source>
</evidence>
<dbReference type="Proteomes" id="UP000268094">
    <property type="component" value="Unassembled WGS sequence"/>
</dbReference>
<evidence type="ECO:0000313" key="2">
    <source>
        <dbReference type="EMBL" id="RKG65303.1"/>
    </source>
</evidence>
<accession>A0A3A8HJ96</accession>
<dbReference type="EMBL" id="RAVZ01000729">
    <property type="protein sequence ID" value="RKG65303.1"/>
    <property type="molecule type" value="Genomic_DNA"/>
</dbReference>
<feature type="region of interest" description="Disordered" evidence="1">
    <location>
        <begin position="71"/>
        <end position="151"/>
    </location>
</feature>
<gene>
    <name evidence="2" type="ORF">D7V88_41850</name>
</gene>
<name>A0A3A8HJ96_9BACT</name>
<feature type="non-terminal residue" evidence="2">
    <location>
        <position position="1"/>
    </location>
</feature>
<proteinExistence type="predicted"/>